<dbReference type="Proteomes" id="UP000830167">
    <property type="component" value="Chromosome"/>
</dbReference>
<evidence type="ECO:0000256" key="4">
    <source>
        <dbReference type="ARBA" id="ARBA00023125"/>
    </source>
</evidence>
<dbReference type="RefSeq" id="WP_347435434.1">
    <property type="nucleotide sequence ID" value="NZ_CP089291.1"/>
</dbReference>
<dbReference type="SUPFAM" id="SSF53067">
    <property type="entry name" value="Actin-like ATPase domain"/>
    <property type="match status" value="1"/>
</dbReference>
<proteinExistence type="inferred from homology"/>
<keyword evidence="3" id="KW-0119">Carbohydrate metabolism</keyword>
<evidence type="ECO:0000256" key="2">
    <source>
        <dbReference type="ARBA" id="ARBA00006479"/>
    </source>
</evidence>
<dbReference type="SUPFAM" id="SSF46785">
    <property type="entry name" value="Winged helix' DNA-binding domain"/>
    <property type="match status" value="1"/>
</dbReference>
<accession>A0ABY4CLR0</accession>
<sequence length="410" mass="45615">MKLNTLKKSLRINDLKESNRIKILELIRQGICSRVEISKVLGMSKPAVSSIVEELISEGLVLEKGHGPSTISGGKKPILLNFNFKAGTIIAVYFNERWYEIALTDLATNIISYAKKSTAIYKDYKRTLDDLIHDIQDLINQRHNNNLPPILACGIAIKGLVNPQQGTLKYSAALPDWSDVDIGKYLTNRLQVPVFIENDARAITYGETLIGNNTNCHSLICVTMSHGIGTGVVIQDEIYRGSQNGAVTFAHTTLVDNGPLCSCGNYGCWEALASVSAFLKELCKKNSKYQENNLIEIIQQFHDGDPFVSDVLLNYTGYWLGVGIANILNVFNPEKLIIQGDITLAGERLKNKIEEVAKKRALPVTRNVNISFSKFTEKVEIKGSSAMVIKHLFSKEYHQKIWKPGTFAQL</sequence>
<organism evidence="5 6">
    <name type="scientific">Fodinisporobacter ferrooxydans</name>
    <dbReference type="NCBI Taxonomy" id="2901836"/>
    <lineage>
        <taxon>Bacteria</taxon>
        <taxon>Bacillati</taxon>
        <taxon>Bacillota</taxon>
        <taxon>Bacilli</taxon>
        <taxon>Bacillales</taxon>
        <taxon>Alicyclobacillaceae</taxon>
        <taxon>Fodinisporobacter</taxon>
    </lineage>
</organism>
<dbReference type="InterPro" id="IPR000600">
    <property type="entry name" value="ROK"/>
</dbReference>
<keyword evidence="3" id="KW-0859">Xylose metabolism</keyword>
<dbReference type="Pfam" id="PF13412">
    <property type="entry name" value="HTH_24"/>
    <property type="match status" value="1"/>
</dbReference>
<comment type="function">
    <text evidence="1">Transcriptional repressor of xylose-utilizing enzymes.</text>
</comment>
<dbReference type="PANTHER" id="PTHR18964">
    <property type="entry name" value="ROK (REPRESSOR, ORF, KINASE) FAMILY"/>
    <property type="match status" value="1"/>
</dbReference>
<dbReference type="InterPro" id="IPR036390">
    <property type="entry name" value="WH_DNA-bd_sf"/>
</dbReference>
<dbReference type="CDD" id="cd00090">
    <property type="entry name" value="HTH_ARSR"/>
    <property type="match status" value="1"/>
</dbReference>
<evidence type="ECO:0000313" key="5">
    <source>
        <dbReference type="EMBL" id="UOF88755.1"/>
    </source>
</evidence>
<keyword evidence="6" id="KW-1185">Reference proteome</keyword>
<dbReference type="Gene3D" id="3.30.420.40">
    <property type="match status" value="2"/>
</dbReference>
<reference evidence="5" key="1">
    <citation type="submission" date="2021-12" db="EMBL/GenBank/DDBJ databases">
        <title>Alicyclobacillaceae gen. nov., sp. nov., isolated from chalcocite enrichment system.</title>
        <authorList>
            <person name="Jiang Z."/>
        </authorList>
    </citation>
    <scope>NUCLEOTIDE SEQUENCE</scope>
    <source>
        <strain evidence="5">MYW30-H2</strain>
    </source>
</reference>
<dbReference type="Gene3D" id="1.10.10.10">
    <property type="entry name" value="Winged helix-like DNA-binding domain superfamily/Winged helix DNA-binding domain"/>
    <property type="match status" value="1"/>
</dbReference>
<dbReference type="InterPro" id="IPR036388">
    <property type="entry name" value="WH-like_DNA-bd_sf"/>
</dbReference>
<dbReference type="InterPro" id="IPR011991">
    <property type="entry name" value="ArsR-like_HTH"/>
</dbReference>
<keyword evidence="4" id="KW-0238">DNA-binding</keyword>
<evidence type="ECO:0000256" key="3">
    <source>
        <dbReference type="ARBA" id="ARBA00022629"/>
    </source>
</evidence>
<dbReference type="PANTHER" id="PTHR18964:SF149">
    <property type="entry name" value="BIFUNCTIONAL UDP-N-ACETYLGLUCOSAMINE 2-EPIMERASE_N-ACETYLMANNOSAMINE KINASE"/>
    <property type="match status" value="1"/>
</dbReference>
<dbReference type="Pfam" id="PF00480">
    <property type="entry name" value="ROK"/>
    <property type="match status" value="1"/>
</dbReference>
<name>A0ABY4CLR0_9BACL</name>
<comment type="similarity">
    <text evidence="2">Belongs to the ROK (NagC/XylR) family.</text>
</comment>
<evidence type="ECO:0000256" key="1">
    <source>
        <dbReference type="ARBA" id="ARBA00002486"/>
    </source>
</evidence>
<gene>
    <name evidence="5" type="ORF">LSG31_12435</name>
</gene>
<protein>
    <submittedName>
        <fullName evidence="5">ROK family transcriptional regulator</fullName>
    </submittedName>
</protein>
<dbReference type="InterPro" id="IPR043129">
    <property type="entry name" value="ATPase_NBD"/>
</dbReference>
<evidence type="ECO:0000313" key="6">
    <source>
        <dbReference type="Proteomes" id="UP000830167"/>
    </source>
</evidence>
<dbReference type="EMBL" id="CP089291">
    <property type="protein sequence ID" value="UOF88755.1"/>
    <property type="molecule type" value="Genomic_DNA"/>
</dbReference>